<dbReference type="EMBL" id="AP024601">
    <property type="protein sequence ID" value="BCU81372.1"/>
    <property type="molecule type" value="Genomic_DNA"/>
</dbReference>
<reference evidence="1" key="2">
    <citation type="journal article" date="2021" name="Microbiol. Resour. Announc.">
        <title>Complete Genome Sequence of Polycladomyces abyssicola JIR-001T, Isolated from Hemipelagic Sediment in Deep Seawater.</title>
        <authorList>
            <person name="Tsubouchi T."/>
            <person name="Kaneko Y."/>
        </authorList>
    </citation>
    <scope>NUCLEOTIDE SEQUENCE</scope>
    <source>
        <strain evidence="1">JIR-001</strain>
    </source>
</reference>
<organism evidence="1 2">
    <name type="scientific">Polycladomyces abyssicola</name>
    <dbReference type="NCBI Taxonomy" id="1125966"/>
    <lineage>
        <taxon>Bacteria</taxon>
        <taxon>Bacillati</taxon>
        <taxon>Bacillota</taxon>
        <taxon>Bacilli</taxon>
        <taxon>Bacillales</taxon>
        <taxon>Thermoactinomycetaceae</taxon>
        <taxon>Polycladomyces</taxon>
    </lineage>
</organism>
<keyword evidence="2" id="KW-1185">Reference proteome</keyword>
<reference evidence="1" key="1">
    <citation type="journal article" date="2013" name="Int. J. Syst. Evol. Microbiol.">
        <title>Polycladomyces abyssicola gen. nov., sp. nov., a thermophilic filamentous bacterium isolated from hemipelagic sediment.</title>
        <authorList>
            <person name="Tsubouchi T."/>
            <person name="Shimane Y."/>
            <person name="Mori K."/>
            <person name="Usui K."/>
            <person name="Hiraki T."/>
            <person name="Tame A."/>
            <person name="Uematsu K."/>
            <person name="Maruyama T."/>
            <person name="Hatada Y."/>
        </authorList>
    </citation>
    <scope>NUCLEOTIDE SEQUENCE</scope>
    <source>
        <strain evidence="1">JIR-001</strain>
    </source>
</reference>
<protein>
    <submittedName>
        <fullName evidence="1">Uncharacterized protein</fullName>
    </submittedName>
</protein>
<dbReference type="AlphaFoldDB" id="A0A8D5UDQ5"/>
<gene>
    <name evidence="1" type="ORF">JIR001_11550</name>
</gene>
<accession>A0A8D5UDQ5</accession>
<sequence>MTASLPSLKGMDIRSLMLKVLNFIPMPKVIQSIINLWRRITPLWIICKNLLGLK</sequence>
<evidence type="ECO:0000313" key="2">
    <source>
        <dbReference type="Proteomes" id="UP000677436"/>
    </source>
</evidence>
<name>A0A8D5UDQ5_9BACL</name>
<dbReference type="Proteomes" id="UP000677436">
    <property type="component" value="Chromosome"/>
</dbReference>
<dbReference type="KEGG" id="pabs:JIR001_11550"/>
<evidence type="ECO:0000313" key="1">
    <source>
        <dbReference type="EMBL" id="BCU81372.1"/>
    </source>
</evidence>
<proteinExistence type="predicted"/>